<dbReference type="EMBL" id="OR769219">
    <property type="protein sequence ID" value="WQJ51479.1"/>
    <property type="molecule type" value="Genomic_DNA"/>
</dbReference>
<evidence type="ECO:0000313" key="1">
    <source>
        <dbReference type="EMBL" id="WQJ51479.1"/>
    </source>
</evidence>
<proteinExistence type="predicted"/>
<organism evidence="1 2">
    <name type="scientific">phage Lak_Megaphage_RVC_AP3_GC26</name>
    <dbReference type="NCBI Taxonomy" id="3109225"/>
    <lineage>
        <taxon>Viruses</taxon>
        <taxon>Duplodnaviria</taxon>
        <taxon>Heunggongvirae</taxon>
        <taxon>Uroviricota</taxon>
        <taxon>Caudoviricetes</taxon>
        <taxon>Caudoviricetes code 15 clade</taxon>
    </lineage>
</organism>
<reference evidence="1 2" key="1">
    <citation type="submission" date="2023-11" db="EMBL/GenBank/DDBJ databases">
        <authorList>
            <person name="Cook R."/>
            <person name="Crisci M."/>
            <person name="Pye H."/>
            <person name="Adriaenssens E."/>
            <person name="Santini J."/>
        </authorList>
    </citation>
    <scope>NUCLEOTIDE SEQUENCE [LARGE SCALE GENOMIC DNA]</scope>
    <source>
        <strain evidence="1">Lak_Megaphage_RVC_AP3_GC26</strain>
    </source>
</reference>
<protein>
    <recommendedName>
        <fullName evidence="3">Tail fiber protein</fullName>
    </recommendedName>
</protein>
<dbReference type="Proteomes" id="UP001348805">
    <property type="component" value="Segment"/>
</dbReference>
<evidence type="ECO:0000313" key="2">
    <source>
        <dbReference type="Proteomes" id="UP001348805"/>
    </source>
</evidence>
<evidence type="ECO:0008006" key="3">
    <source>
        <dbReference type="Google" id="ProtNLM"/>
    </source>
</evidence>
<keyword evidence="2" id="KW-1185">Reference proteome</keyword>
<name>A0ABZ0Z044_9CAUD</name>
<sequence>MVYGANEATSLTDKVTPITGTNVHFGSGAFAEDKVVGIATAAESDSKVRFVYGANGGSGMVFVGNKLVSSKILDITTNEVAKKHFDPSTGDYVELVTEKVANKVTVTWFGTQEDPKDNVVKTKTWTTVFDIIDTDTVKAMIEKASANLNKSIDDLKAKHAEDTSRLDTSVSGIETLLKSDVVSADAGSALTVTPTAADATGYKTYKVAVNVDDAKGSTIKVVDNKIKIAKYAIKQVAAESMEKDADTNETKYASEYQLMMTDADGNTKAVGDKINIAKDFLVTKAHVCTFKYVAENGAEIKYNQQLQDQWGNSPAVAYGDEVKNENQLPWSKNQDGSWEQARLGFGIKYGHSYLHLLINTKPTDTKAAKQSDVYLDFTEIFTTFKGDDEFINVENGVVSLMKDAVVTYVDTSLNITKKFNDLVAADSSIADRLTKLDTSVSAIEDSYVTDASLEAPKADNAQFNTLKITNSKDGVKSVVTVDIANQTYYAGLNAALNTLQENDKHLSALLTWEEL</sequence>
<accession>A0ABZ0Z044</accession>